<feature type="region of interest" description="Disordered" evidence="1">
    <location>
        <begin position="167"/>
        <end position="273"/>
    </location>
</feature>
<protein>
    <submittedName>
        <fullName evidence="3">Uncharacterized protein</fullName>
    </submittedName>
</protein>
<evidence type="ECO:0000256" key="1">
    <source>
        <dbReference type="SAM" id="MobiDB-lite"/>
    </source>
</evidence>
<organism evidence="3 4">
    <name type="scientific">Thalassiosira oceanica</name>
    <name type="common">Marine diatom</name>
    <dbReference type="NCBI Taxonomy" id="159749"/>
    <lineage>
        <taxon>Eukaryota</taxon>
        <taxon>Sar</taxon>
        <taxon>Stramenopiles</taxon>
        <taxon>Ochrophyta</taxon>
        <taxon>Bacillariophyta</taxon>
        <taxon>Coscinodiscophyceae</taxon>
        <taxon>Thalassiosirophycidae</taxon>
        <taxon>Thalassiosirales</taxon>
        <taxon>Thalassiosiraceae</taxon>
        <taxon>Thalassiosira</taxon>
    </lineage>
</organism>
<accession>K0T1U4</accession>
<dbReference type="EMBL" id="AGNL01017233">
    <property type="protein sequence ID" value="EJK64457.1"/>
    <property type="molecule type" value="Genomic_DNA"/>
</dbReference>
<evidence type="ECO:0000313" key="3">
    <source>
        <dbReference type="EMBL" id="EJK64457.1"/>
    </source>
</evidence>
<feature type="chain" id="PRO_5003840548" evidence="2">
    <location>
        <begin position="21"/>
        <end position="293"/>
    </location>
</feature>
<gene>
    <name evidence="3" type="ORF">THAOC_14804</name>
</gene>
<comment type="caution">
    <text evidence="3">The sequence shown here is derived from an EMBL/GenBank/DDBJ whole genome shotgun (WGS) entry which is preliminary data.</text>
</comment>
<dbReference type="Proteomes" id="UP000266841">
    <property type="component" value="Unassembled WGS sequence"/>
</dbReference>
<sequence>MLSIALSLIALTSSSTAVAADERELQSRSILCLANLASGSASGGSIESCCANADASDNLCPALICTDFSTISIRDGCQCSSLGNLCADASITGTLNAFVPGEEVDIQMDLRITRRKVDSLFYPPSFAGIGEMCVGVGGCCTSDTDNDTFKQCFDTYRADNGIELPDVSGLLAGTGGGDTPDASTNDEIPAEPTTNDEVVEPATNDEVVEPATNDEVVEPATNDEVVEPATNDEVVEPATNDEVVEPATNDEVAEPATDNPEPLEEPAAPSSAKSLGISSALGLLLYSTAFLLL</sequence>
<reference evidence="3 4" key="1">
    <citation type="journal article" date="2012" name="Genome Biol.">
        <title>Genome and low-iron response of an oceanic diatom adapted to chronic iron limitation.</title>
        <authorList>
            <person name="Lommer M."/>
            <person name="Specht M."/>
            <person name="Roy A.S."/>
            <person name="Kraemer L."/>
            <person name="Andreson R."/>
            <person name="Gutowska M.A."/>
            <person name="Wolf J."/>
            <person name="Bergner S.V."/>
            <person name="Schilhabel M.B."/>
            <person name="Klostermeier U.C."/>
            <person name="Beiko R.G."/>
            <person name="Rosenstiel P."/>
            <person name="Hippler M."/>
            <person name="Laroche J."/>
        </authorList>
    </citation>
    <scope>NUCLEOTIDE SEQUENCE [LARGE SCALE GENOMIC DNA]</scope>
    <source>
        <strain evidence="3 4">CCMP1005</strain>
    </source>
</reference>
<evidence type="ECO:0000256" key="2">
    <source>
        <dbReference type="SAM" id="SignalP"/>
    </source>
</evidence>
<keyword evidence="4" id="KW-1185">Reference proteome</keyword>
<dbReference type="OrthoDB" id="365771at2759"/>
<proteinExistence type="predicted"/>
<evidence type="ECO:0000313" key="4">
    <source>
        <dbReference type="Proteomes" id="UP000266841"/>
    </source>
</evidence>
<feature type="signal peptide" evidence="2">
    <location>
        <begin position="1"/>
        <end position="20"/>
    </location>
</feature>
<dbReference type="eggNOG" id="ENOG502QVS0">
    <property type="taxonomic scope" value="Eukaryota"/>
</dbReference>
<dbReference type="AlphaFoldDB" id="K0T1U4"/>
<feature type="compositionally biased region" description="Polar residues" evidence="1">
    <location>
        <begin position="181"/>
        <end position="196"/>
    </location>
</feature>
<name>K0T1U4_THAOC</name>
<keyword evidence="2" id="KW-0732">Signal</keyword>